<dbReference type="CDD" id="cd03469">
    <property type="entry name" value="Rieske_RO_Alpha_N"/>
    <property type="match status" value="1"/>
</dbReference>
<dbReference type="InterPro" id="IPR001663">
    <property type="entry name" value="Rng_hydr_dOase-A"/>
</dbReference>
<dbReference type="InterPro" id="IPR015879">
    <property type="entry name" value="Ring_hydroxy_dOase_asu_C_dom"/>
</dbReference>
<evidence type="ECO:0000313" key="10">
    <source>
        <dbReference type="EMBL" id="KAB2340378.1"/>
    </source>
</evidence>
<dbReference type="GO" id="GO:0016705">
    <property type="term" value="F:oxidoreductase activity, acting on paired donors, with incorporation or reduction of molecular oxygen"/>
    <property type="evidence" value="ECO:0007669"/>
    <property type="project" value="UniProtKB-ARBA"/>
</dbReference>
<dbReference type="GO" id="GO:0004497">
    <property type="term" value="F:monooxygenase activity"/>
    <property type="evidence" value="ECO:0007669"/>
    <property type="project" value="UniProtKB-ARBA"/>
</dbReference>
<keyword evidence="7" id="KW-0520">NAD</keyword>
<gene>
    <name evidence="10" type="ORF">F8566_45135</name>
</gene>
<dbReference type="PROSITE" id="PS00570">
    <property type="entry name" value="RING_HYDROXYL_ALPHA"/>
    <property type="match status" value="1"/>
</dbReference>
<dbReference type="CDD" id="cd08882">
    <property type="entry name" value="RHO_alpha_C_MupW-like"/>
    <property type="match status" value="1"/>
</dbReference>
<keyword evidence="3" id="KW-0479">Metal-binding</keyword>
<dbReference type="Gene3D" id="3.90.380.10">
    <property type="entry name" value="Naphthalene 1,2-dioxygenase Alpha Subunit, Chain A, domain 1"/>
    <property type="match status" value="1"/>
</dbReference>
<evidence type="ECO:0000256" key="2">
    <source>
        <dbReference type="ARBA" id="ARBA00022714"/>
    </source>
</evidence>
<evidence type="ECO:0000313" key="11">
    <source>
        <dbReference type="Proteomes" id="UP000468735"/>
    </source>
</evidence>
<keyword evidence="11" id="KW-1185">Reference proteome</keyword>
<dbReference type="Pfam" id="PF00355">
    <property type="entry name" value="Rieske"/>
    <property type="match status" value="1"/>
</dbReference>
<evidence type="ECO:0000256" key="8">
    <source>
        <dbReference type="SAM" id="MobiDB-lite"/>
    </source>
</evidence>
<evidence type="ECO:0000259" key="9">
    <source>
        <dbReference type="PROSITE" id="PS51296"/>
    </source>
</evidence>
<dbReference type="GO" id="GO:0005506">
    <property type="term" value="F:iron ion binding"/>
    <property type="evidence" value="ECO:0007669"/>
    <property type="project" value="InterPro"/>
</dbReference>
<dbReference type="SUPFAM" id="SSF50022">
    <property type="entry name" value="ISP domain"/>
    <property type="match status" value="1"/>
</dbReference>
<evidence type="ECO:0000256" key="7">
    <source>
        <dbReference type="ARBA" id="ARBA00023027"/>
    </source>
</evidence>
<dbReference type="RefSeq" id="WP_151569799.1">
    <property type="nucleotide sequence ID" value="NZ_WBMT01000030.1"/>
</dbReference>
<evidence type="ECO:0000256" key="3">
    <source>
        <dbReference type="ARBA" id="ARBA00022723"/>
    </source>
</evidence>
<feature type="domain" description="Rieske" evidence="9">
    <location>
        <begin position="68"/>
        <end position="179"/>
    </location>
</feature>
<keyword evidence="6" id="KW-0411">Iron-sulfur</keyword>
<keyword evidence="4" id="KW-0560">Oxidoreductase</keyword>
<dbReference type="Proteomes" id="UP000468735">
    <property type="component" value="Unassembled WGS sequence"/>
</dbReference>
<proteinExistence type="predicted"/>
<dbReference type="InterPro" id="IPR015881">
    <property type="entry name" value="ARHD_Rieske_2Fe_2S"/>
</dbReference>
<evidence type="ECO:0000256" key="6">
    <source>
        <dbReference type="ARBA" id="ARBA00023014"/>
    </source>
</evidence>
<dbReference type="PRINTS" id="PR00090">
    <property type="entry name" value="RNGDIOXGNASE"/>
</dbReference>
<reference evidence="10 11" key="1">
    <citation type="submission" date="2019-09" db="EMBL/GenBank/DDBJ databases">
        <title>Actinomadura physcomitrii sp. nov., a novel actinomycete isolated from moss [Physcomitrium sphaericum (Ludw) Fuernr].</title>
        <authorList>
            <person name="Zhuang X."/>
            <person name="Liu C."/>
        </authorList>
    </citation>
    <scope>NUCLEOTIDE SEQUENCE [LARGE SCALE GENOMIC DNA]</scope>
    <source>
        <strain evidence="10 11">HMC1</strain>
    </source>
</reference>
<sequence length="471" mass="53341">MTTPQEPGSARCPGPSVQDYLDRDSRPVPAVLRYEANDFLGSEDIDVERFVSPEWARLEQERLWRRVWQFACLEDEIPEVGDHVVYEIGTDSILIVRTEPGEHGQDIRAFVNVCLHRGRKLRTEGGNVPEFRCPFHGFTWNLDGSLKNLPCAWDFPHVELEKFTLPEVRVDTWRGFVFINMDPAAEPLADFLGTFPEYFVWPLEDRYKALHIAKVLPCNWKVAQDAFIESFHVIATHPQLLPWLADANSQYDATADQPNWSRMINIQGAPSPHVAGTVTEQDVLETFYFSRSFYAASQGRDLQAADGEIPQVPEGGTARAVLADQMRTQLAAATGRDYSATSDSELLDAVHHLVFPNFHPWGGVKSNIVYRFRPDGLDPDSCIAEIIYMSAYPPDGPKPEPAKIRWVPDDALFADIPELGLVGPVFDQDVENLPHVQTGLKSLRKPGITLSNYQESRVRHFNRTLDTWMER</sequence>
<organism evidence="10 11">
    <name type="scientific">Actinomadura rudentiformis</name>
    <dbReference type="NCBI Taxonomy" id="359158"/>
    <lineage>
        <taxon>Bacteria</taxon>
        <taxon>Bacillati</taxon>
        <taxon>Actinomycetota</taxon>
        <taxon>Actinomycetes</taxon>
        <taxon>Streptosporangiales</taxon>
        <taxon>Thermomonosporaceae</taxon>
        <taxon>Actinomadura</taxon>
    </lineage>
</organism>
<evidence type="ECO:0000256" key="5">
    <source>
        <dbReference type="ARBA" id="ARBA00023004"/>
    </source>
</evidence>
<dbReference type="PANTHER" id="PTHR43756:SF5">
    <property type="entry name" value="CHOLINE MONOOXYGENASE, CHLOROPLASTIC"/>
    <property type="match status" value="1"/>
</dbReference>
<dbReference type="EMBL" id="WBMT01000030">
    <property type="protein sequence ID" value="KAB2340378.1"/>
    <property type="molecule type" value="Genomic_DNA"/>
</dbReference>
<dbReference type="InterPro" id="IPR017941">
    <property type="entry name" value="Rieske_2Fe-2S"/>
</dbReference>
<dbReference type="GO" id="GO:0051537">
    <property type="term" value="F:2 iron, 2 sulfur cluster binding"/>
    <property type="evidence" value="ECO:0007669"/>
    <property type="project" value="UniProtKB-KW"/>
</dbReference>
<dbReference type="GO" id="GO:0051213">
    <property type="term" value="F:dioxygenase activity"/>
    <property type="evidence" value="ECO:0007669"/>
    <property type="project" value="UniProtKB-KW"/>
</dbReference>
<evidence type="ECO:0000256" key="4">
    <source>
        <dbReference type="ARBA" id="ARBA00023002"/>
    </source>
</evidence>
<evidence type="ECO:0000256" key="1">
    <source>
        <dbReference type="ARBA" id="ARBA00001962"/>
    </source>
</evidence>
<comment type="cofactor">
    <cofactor evidence="1">
        <name>Fe cation</name>
        <dbReference type="ChEBI" id="CHEBI:24875"/>
    </cofactor>
</comment>
<dbReference type="AlphaFoldDB" id="A0A6H9Y8F5"/>
<dbReference type="InterPro" id="IPR036922">
    <property type="entry name" value="Rieske_2Fe-2S_sf"/>
</dbReference>
<dbReference type="Gene3D" id="2.102.10.10">
    <property type="entry name" value="Rieske [2Fe-2S] iron-sulphur domain"/>
    <property type="match status" value="1"/>
</dbReference>
<dbReference type="SUPFAM" id="SSF55961">
    <property type="entry name" value="Bet v1-like"/>
    <property type="match status" value="1"/>
</dbReference>
<accession>A0A6H9Y8F5</accession>
<dbReference type="PROSITE" id="PS51296">
    <property type="entry name" value="RIESKE"/>
    <property type="match status" value="1"/>
</dbReference>
<keyword evidence="2" id="KW-0001">2Fe-2S</keyword>
<dbReference type="Pfam" id="PF00848">
    <property type="entry name" value="Ring_hydroxyl_A"/>
    <property type="match status" value="1"/>
</dbReference>
<keyword evidence="10" id="KW-0223">Dioxygenase</keyword>
<dbReference type="OrthoDB" id="5243643at2"/>
<protein>
    <submittedName>
        <fullName evidence="10">Aromatic ring-hydroxylating dioxygenase subunit alpha</fullName>
    </submittedName>
</protein>
<name>A0A6H9Y8F5_9ACTN</name>
<keyword evidence="5" id="KW-0408">Iron</keyword>
<comment type="caution">
    <text evidence="10">The sequence shown here is derived from an EMBL/GenBank/DDBJ whole genome shotgun (WGS) entry which is preliminary data.</text>
</comment>
<feature type="region of interest" description="Disordered" evidence="8">
    <location>
        <begin position="1"/>
        <end position="22"/>
    </location>
</feature>
<dbReference type="PANTHER" id="PTHR43756">
    <property type="entry name" value="CHOLINE MONOOXYGENASE, CHLOROPLASTIC"/>
    <property type="match status" value="1"/>
</dbReference>